<gene>
    <name evidence="2" type="ORF">T12_12456</name>
</gene>
<reference evidence="2 3" key="1">
    <citation type="submission" date="2015-01" db="EMBL/GenBank/DDBJ databases">
        <title>Evolution of Trichinella species and genotypes.</title>
        <authorList>
            <person name="Korhonen P.K."/>
            <person name="Edoardo P."/>
            <person name="Giuseppe L.R."/>
            <person name="Gasser R.B."/>
        </authorList>
    </citation>
    <scope>NUCLEOTIDE SEQUENCE [LARGE SCALE GENOMIC DNA]</scope>
    <source>
        <strain evidence="2">ISS2496</strain>
    </source>
</reference>
<comment type="caution">
    <text evidence="2">The sequence shown here is derived from an EMBL/GenBank/DDBJ whole genome shotgun (WGS) entry which is preliminary data.</text>
</comment>
<evidence type="ECO:0000313" key="2">
    <source>
        <dbReference type="EMBL" id="KRY14480.1"/>
    </source>
</evidence>
<protein>
    <submittedName>
        <fullName evidence="2">Uncharacterized protein</fullName>
    </submittedName>
</protein>
<keyword evidence="3" id="KW-1185">Reference proteome</keyword>
<evidence type="ECO:0000313" key="3">
    <source>
        <dbReference type="Proteomes" id="UP000054783"/>
    </source>
</evidence>
<evidence type="ECO:0000256" key="1">
    <source>
        <dbReference type="SAM" id="MobiDB-lite"/>
    </source>
</evidence>
<organism evidence="2 3">
    <name type="scientific">Trichinella patagoniensis</name>
    <dbReference type="NCBI Taxonomy" id="990121"/>
    <lineage>
        <taxon>Eukaryota</taxon>
        <taxon>Metazoa</taxon>
        <taxon>Ecdysozoa</taxon>
        <taxon>Nematoda</taxon>
        <taxon>Enoplea</taxon>
        <taxon>Dorylaimia</taxon>
        <taxon>Trichinellida</taxon>
        <taxon>Trichinellidae</taxon>
        <taxon>Trichinella</taxon>
    </lineage>
</organism>
<dbReference type="EMBL" id="JYDQ01000115">
    <property type="protein sequence ID" value="KRY14480.1"/>
    <property type="molecule type" value="Genomic_DNA"/>
</dbReference>
<feature type="compositionally biased region" description="Low complexity" evidence="1">
    <location>
        <begin position="18"/>
        <end position="59"/>
    </location>
</feature>
<feature type="region of interest" description="Disordered" evidence="1">
    <location>
        <begin position="16"/>
        <end position="60"/>
    </location>
</feature>
<proteinExistence type="predicted"/>
<accession>A0A0V0ZPD0</accession>
<dbReference type="AlphaFoldDB" id="A0A0V0ZPD0"/>
<sequence length="94" mass="9854">MSWDGCVTIALYYKHPKSSSSSSSSIISSDGSTSKSSSTTTTTTTTTTTITSSSNNISSKGCPSAIAVSGYQLLSVPFSSLFSICLYRLLLLDF</sequence>
<name>A0A0V0ZPD0_9BILA</name>
<dbReference type="Proteomes" id="UP000054783">
    <property type="component" value="Unassembled WGS sequence"/>
</dbReference>